<dbReference type="KEGG" id="slr:L21SP2_2151"/>
<dbReference type="Pfam" id="PF11294">
    <property type="entry name" value="DUF3095"/>
    <property type="match status" value="1"/>
</dbReference>
<dbReference type="eggNOG" id="ENOG502Z8NV">
    <property type="taxonomic scope" value="Bacteria"/>
</dbReference>
<proteinExistence type="predicted"/>
<dbReference type="STRING" id="1307761.L21SP2_2151"/>
<evidence type="ECO:0000313" key="2">
    <source>
        <dbReference type="Proteomes" id="UP000018680"/>
    </source>
</evidence>
<name>V5WIC0_9SPIO</name>
<dbReference type="RefSeq" id="WP_024268422.1">
    <property type="nucleotide sequence ID" value="NC_023035.1"/>
</dbReference>
<organism evidence="1 2">
    <name type="scientific">Salinispira pacifica</name>
    <dbReference type="NCBI Taxonomy" id="1307761"/>
    <lineage>
        <taxon>Bacteria</taxon>
        <taxon>Pseudomonadati</taxon>
        <taxon>Spirochaetota</taxon>
        <taxon>Spirochaetia</taxon>
        <taxon>Spirochaetales</taxon>
        <taxon>Spirochaetaceae</taxon>
        <taxon>Salinispira</taxon>
    </lineage>
</organism>
<gene>
    <name evidence="1" type="ORF">L21SP2_2151</name>
</gene>
<keyword evidence="2" id="KW-1185">Reference proteome</keyword>
<evidence type="ECO:0008006" key="3">
    <source>
        <dbReference type="Google" id="ProtNLM"/>
    </source>
</evidence>
<protein>
    <recommendedName>
        <fullName evidence="3">DUF3095 domain-containing protein</fullName>
    </recommendedName>
</protein>
<dbReference type="InterPro" id="IPR021445">
    <property type="entry name" value="DUF3095"/>
</dbReference>
<dbReference type="AlphaFoldDB" id="V5WIC0"/>
<dbReference type="Proteomes" id="UP000018680">
    <property type="component" value="Chromosome"/>
</dbReference>
<evidence type="ECO:0000313" key="1">
    <source>
        <dbReference type="EMBL" id="AHC15518.1"/>
    </source>
</evidence>
<reference evidence="1 2" key="1">
    <citation type="journal article" date="2015" name="Stand. Genomic Sci.">
        <title>Complete genome sequence and description of Salinispira pacifica gen. nov., sp. nov., a novel spirochaete isolated form a hypersaline microbial mat.</title>
        <authorList>
            <person name="Ben Hania W."/>
            <person name="Joseph M."/>
            <person name="Schumann P."/>
            <person name="Bunk B."/>
            <person name="Fiebig A."/>
            <person name="Sproer C."/>
            <person name="Klenk H.P."/>
            <person name="Fardeau M.L."/>
            <person name="Spring S."/>
        </authorList>
    </citation>
    <scope>NUCLEOTIDE SEQUENCE [LARGE SCALE GENOMIC DNA]</scope>
    <source>
        <strain evidence="1 2">L21-RPul-D2</strain>
    </source>
</reference>
<accession>V5WIC0</accession>
<dbReference type="EMBL" id="CP006939">
    <property type="protein sequence ID" value="AHC15518.1"/>
    <property type="molecule type" value="Genomic_DNA"/>
</dbReference>
<dbReference type="HOGENOM" id="CLU_724956_0_0_12"/>
<dbReference type="OrthoDB" id="5342145at2"/>
<sequence>MKQSHGIREDDYYLHLPLINDFSAGLEEGIRPVPQDWYIAITDIVDSTKAIEAGKYKQVNVSGALPIIALARMYDSLKRPFVFGGDGMTFLIDGNHYEEARSILSRTIRDVQVFFGLHLRAALIPMSEIYRRGGSLALSKHQVSEHYTQAFFHGSGIRMAEDMLKSPGEDDAAFIIEAADDTRSVNYKGFTCRWADIPGSSDVTAALIVEGRNGMPAAEVIRLIESVLGDSSSYHPLKMENMNMGGSRSDWSLTPLVMSRGRKSPAYFFRAAVAWVEIQLAKIAMALKLPLKQDIYQMNRLREQNIANSDFRKYEGALKMIFSADESAVDALEQALDKEVQAGRIFYGVHRSKEAHMTCIATLESGDDVHFIDATGGGYALAAAALKEQKART</sequence>